<feature type="transmembrane region" description="Helical" evidence="8">
    <location>
        <begin position="69"/>
        <end position="86"/>
    </location>
</feature>
<dbReference type="Pfam" id="PF01594">
    <property type="entry name" value="AI-2E_transport"/>
    <property type="match status" value="1"/>
</dbReference>
<evidence type="ECO:0000256" key="8">
    <source>
        <dbReference type="SAM" id="Phobius"/>
    </source>
</evidence>
<protein>
    <submittedName>
        <fullName evidence="9">Predicted PurR-regulated permease PerM</fullName>
    </submittedName>
</protein>
<dbReference type="GO" id="GO:0005886">
    <property type="term" value="C:plasma membrane"/>
    <property type="evidence" value="ECO:0007669"/>
    <property type="project" value="UniProtKB-SubCell"/>
</dbReference>
<comment type="subcellular location">
    <subcellularLocation>
        <location evidence="1">Cell membrane</location>
        <topology evidence="1">Multi-pass membrane protein</topology>
    </subcellularLocation>
</comment>
<gene>
    <name evidence="9" type="ORF">SAMN04489727_4107</name>
</gene>
<feature type="transmembrane region" description="Helical" evidence="8">
    <location>
        <begin position="172"/>
        <end position="191"/>
    </location>
</feature>
<keyword evidence="6 8" id="KW-1133">Transmembrane helix</keyword>
<evidence type="ECO:0000256" key="6">
    <source>
        <dbReference type="ARBA" id="ARBA00022989"/>
    </source>
</evidence>
<evidence type="ECO:0000256" key="7">
    <source>
        <dbReference type="ARBA" id="ARBA00023136"/>
    </source>
</evidence>
<dbReference type="InterPro" id="IPR002549">
    <property type="entry name" value="AI-2E-like"/>
</dbReference>
<dbReference type="EMBL" id="FNSO01000004">
    <property type="protein sequence ID" value="SEC53501.1"/>
    <property type="molecule type" value="Genomic_DNA"/>
</dbReference>
<evidence type="ECO:0000256" key="4">
    <source>
        <dbReference type="ARBA" id="ARBA00022475"/>
    </source>
</evidence>
<dbReference type="Proteomes" id="UP000199622">
    <property type="component" value="Unassembled WGS sequence"/>
</dbReference>
<name>A0A1H4TBJ1_9PSEU</name>
<feature type="transmembrane region" description="Helical" evidence="8">
    <location>
        <begin position="280"/>
        <end position="301"/>
    </location>
</feature>
<feature type="transmembrane region" description="Helical" evidence="8">
    <location>
        <begin position="251"/>
        <end position="273"/>
    </location>
</feature>
<keyword evidence="7 8" id="KW-0472">Membrane</keyword>
<evidence type="ECO:0000313" key="9">
    <source>
        <dbReference type="EMBL" id="SEC53501.1"/>
    </source>
</evidence>
<reference evidence="10" key="1">
    <citation type="submission" date="2016-10" db="EMBL/GenBank/DDBJ databases">
        <authorList>
            <person name="Varghese N."/>
            <person name="Submissions S."/>
        </authorList>
    </citation>
    <scope>NUCLEOTIDE SEQUENCE [LARGE SCALE GENOMIC DNA]</scope>
    <source>
        <strain evidence="10">DSM 44544</strain>
    </source>
</reference>
<feature type="transmembrane region" description="Helical" evidence="8">
    <location>
        <begin position="43"/>
        <end position="63"/>
    </location>
</feature>
<feature type="transmembrane region" description="Helical" evidence="8">
    <location>
        <begin position="321"/>
        <end position="354"/>
    </location>
</feature>
<accession>A0A1H4TBJ1</accession>
<comment type="similarity">
    <text evidence="2">Belongs to the autoinducer-2 exporter (AI-2E) (TC 2.A.86) family.</text>
</comment>
<dbReference type="GO" id="GO:0055085">
    <property type="term" value="P:transmembrane transport"/>
    <property type="evidence" value="ECO:0007669"/>
    <property type="project" value="TreeGrafter"/>
</dbReference>
<feature type="transmembrane region" description="Helical" evidence="8">
    <location>
        <begin position="212"/>
        <end position="245"/>
    </location>
</feature>
<evidence type="ECO:0000313" key="10">
    <source>
        <dbReference type="Proteomes" id="UP000199622"/>
    </source>
</evidence>
<dbReference type="PANTHER" id="PTHR21716:SF53">
    <property type="entry name" value="PERMEASE PERM-RELATED"/>
    <property type="match status" value="1"/>
</dbReference>
<keyword evidence="10" id="KW-1185">Reference proteome</keyword>
<dbReference type="AlphaFoldDB" id="A0A1H4TBJ1"/>
<keyword evidence="5 8" id="KW-0812">Transmembrane</keyword>
<keyword evidence="3" id="KW-0813">Transport</keyword>
<keyword evidence="4" id="KW-1003">Cell membrane</keyword>
<dbReference type="PANTHER" id="PTHR21716">
    <property type="entry name" value="TRANSMEMBRANE PROTEIN"/>
    <property type="match status" value="1"/>
</dbReference>
<proteinExistence type="inferred from homology"/>
<organism evidence="9 10">
    <name type="scientific">Amycolatopsis tolypomycina</name>
    <dbReference type="NCBI Taxonomy" id="208445"/>
    <lineage>
        <taxon>Bacteria</taxon>
        <taxon>Bacillati</taxon>
        <taxon>Actinomycetota</taxon>
        <taxon>Actinomycetes</taxon>
        <taxon>Pseudonocardiales</taxon>
        <taxon>Pseudonocardiaceae</taxon>
        <taxon>Amycolatopsis</taxon>
    </lineage>
</organism>
<evidence type="ECO:0000256" key="3">
    <source>
        <dbReference type="ARBA" id="ARBA00022448"/>
    </source>
</evidence>
<evidence type="ECO:0000256" key="2">
    <source>
        <dbReference type="ARBA" id="ARBA00009773"/>
    </source>
</evidence>
<evidence type="ECO:0000256" key="1">
    <source>
        <dbReference type="ARBA" id="ARBA00004651"/>
    </source>
</evidence>
<dbReference type="STRING" id="208445.SAMN04489727_4107"/>
<dbReference type="RefSeq" id="WP_244170232.1">
    <property type="nucleotide sequence ID" value="NZ_FNSO01000004.1"/>
</dbReference>
<feature type="transmembrane region" description="Helical" evidence="8">
    <location>
        <begin position="98"/>
        <end position="120"/>
    </location>
</feature>
<evidence type="ECO:0000256" key="5">
    <source>
        <dbReference type="ARBA" id="ARBA00022692"/>
    </source>
</evidence>
<sequence length="365" mass="37586">MHATSGRGAYRAGHPVGEAEGAAARQEKPLGAPGKPLDRRSPFFTGLLAAAGVVVTVAVVELLLAASDVLLLIGIAFFLAVGLEPLTARLARRVPRPVAAAVVVVAGLAVLGGALAAAAVPLAEQATQLRDGAPRYLTLLRDHGSLLGWANETFGLETAVRSIRLSDVAKSLAALLGDALIVVVLATYFVADFPRIRTALYRLAPRSRRPRVILIGDAVFRKVGAYLVGNVVVSLIAGAAAFAWLSAFGVPYPLVLAVLVAVLDLVPVAGSVVAGAGTTLVALSVSVPAGLATLGFFVGYRLVEDYVLLPKIVGRAVRVPALVTVVAVLLGFELLGVVGAFVAVPVAAAVLLVVREVAVHRLDRT</sequence>